<dbReference type="Proteomes" id="UP000440224">
    <property type="component" value="Unassembled WGS sequence"/>
</dbReference>
<name>A0A6N7PW99_9BACT</name>
<dbReference type="AlphaFoldDB" id="A0A6N7PW99"/>
<dbReference type="PANTHER" id="PTHR30535">
    <property type="entry name" value="VITAMIN B12-BINDING PROTEIN"/>
    <property type="match status" value="1"/>
</dbReference>
<dbReference type="NCBIfam" id="NF038402">
    <property type="entry name" value="TroA_like"/>
    <property type="match status" value="1"/>
</dbReference>
<dbReference type="PANTHER" id="PTHR30535:SF34">
    <property type="entry name" value="MOLYBDATE-BINDING PROTEIN MOLA"/>
    <property type="match status" value="1"/>
</dbReference>
<proteinExistence type="predicted"/>
<keyword evidence="1" id="KW-0732">Signal</keyword>
<dbReference type="GO" id="GO:0071281">
    <property type="term" value="P:cellular response to iron ion"/>
    <property type="evidence" value="ECO:0007669"/>
    <property type="project" value="TreeGrafter"/>
</dbReference>
<dbReference type="InterPro" id="IPR002491">
    <property type="entry name" value="ABC_transptr_periplasmic_BD"/>
</dbReference>
<feature type="compositionally biased region" description="Basic residues" evidence="2">
    <location>
        <begin position="47"/>
        <end position="59"/>
    </location>
</feature>
<dbReference type="SUPFAM" id="SSF53807">
    <property type="entry name" value="Helical backbone' metal receptor"/>
    <property type="match status" value="1"/>
</dbReference>
<organism evidence="4 5">
    <name type="scientific">Polyangium spumosum</name>
    <dbReference type="NCBI Taxonomy" id="889282"/>
    <lineage>
        <taxon>Bacteria</taxon>
        <taxon>Pseudomonadati</taxon>
        <taxon>Myxococcota</taxon>
        <taxon>Polyangia</taxon>
        <taxon>Polyangiales</taxon>
        <taxon>Polyangiaceae</taxon>
        <taxon>Polyangium</taxon>
    </lineage>
</organism>
<dbReference type="Gene3D" id="3.40.50.1980">
    <property type="entry name" value="Nitrogenase molybdenum iron protein domain"/>
    <property type="match status" value="2"/>
</dbReference>
<feature type="region of interest" description="Disordered" evidence="2">
    <location>
        <begin position="30"/>
        <end position="91"/>
    </location>
</feature>
<feature type="compositionally biased region" description="Basic residues" evidence="2">
    <location>
        <begin position="77"/>
        <end position="91"/>
    </location>
</feature>
<accession>A0A6N7PW99</accession>
<dbReference type="PROSITE" id="PS50983">
    <property type="entry name" value="FE_B12_PBP"/>
    <property type="match status" value="1"/>
</dbReference>
<dbReference type="Pfam" id="PF01497">
    <property type="entry name" value="Peripla_BP_2"/>
    <property type="match status" value="1"/>
</dbReference>
<feature type="compositionally biased region" description="Basic and acidic residues" evidence="2">
    <location>
        <begin position="65"/>
        <end position="76"/>
    </location>
</feature>
<evidence type="ECO:0000256" key="2">
    <source>
        <dbReference type="SAM" id="MobiDB-lite"/>
    </source>
</evidence>
<feature type="domain" description="Fe/B12 periplasmic-binding" evidence="3">
    <location>
        <begin position="123"/>
        <end position="377"/>
    </location>
</feature>
<evidence type="ECO:0000313" key="4">
    <source>
        <dbReference type="EMBL" id="MRG94710.1"/>
    </source>
</evidence>
<feature type="compositionally biased region" description="Basic and acidic residues" evidence="2">
    <location>
        <begin position="37"/>
        <end position="46"/>
    </location>
</feature>
<dbReference type="OrthoDB" id="9787830at2"/>
<comment type="caution">
    <text evidence="4">The sequence shown here is derived from an EMBL/GenBank/DDBJ whole genome shotgun (WGS) entry which is preliminary data.</text>
</comment>
<sequence>MRERRQRAVLHAPLQREGAVPRGLVLRQRQRRPRRLLQADERDARRRLGRRGRRRRPRALARQLLQHERRSDEARSLARRPLRARARRARSAAPRAVKRRAFVLATLALAACSRGSGKEKKLRVVSLSPSTTEVMFAIGAGGLLVGRSRYCDFPKEAAALPVVGGYADPNVEAIVALAPTLVVGARGPAGPVLEEGLRAHGIDTFFPETESLDGITRMIVELGRRVGHEAEAKRVAEDIEDKRKALAEKATKLPRRRVLFVFDAAPIVVAGPGSFPDELVRLAGGENVITRGGAYPTIGLEHLLALDPDVLLDGASDMRATKSLRERVEGAPGWRELRAVQKGQIHFVGSDVLRPGPRIADGLLTVARAIHGDTFKP</sequence>
<evidence type="ECO:0000256" key="1">
    <source>
        <dbReference type="ARBA" id="ARBA00022729"/>
    </source>
</evidence>
<dbReference type="EMBL" id="WJIE01000006">
    <property type="protein sequence ID" value="MRG94710.1"/>
    <property type="molecule type" value="Genomic_DNA"/>
</dbReference>
<dbReference type="InterPro" id="IPR050902">
    <property type="entry name" value="ABC_Transporter_SBP"/>
</dbReference>
<keyword evidence="5" id="KW-1185">Reference proteome</keyword>
<evidence type="ECO:0000259" key="3">
    <source>
        <dbReference type="PROSITE" id="PS50983"/>
    </source>
</evidence>
<gene>
    <name evidence="4" type="ORF">GF068_22720</name>
</gene>
<reference evidence="4 5" key="1">
    <citation type="submission" date="2019-10" db="EMBL/GenBank/DDBJ databases">
        <title>A soil myxobacterium in the family Polyangiaceae.</title>
        <authorList>
            <person name="Li Y."/>
            <person name="Wang J."/>
        </authorList>
    </citation>
    <scope>NUCLEOTIDE SEQUENCE [LARGE SCALE GENOMIC DNA]</scope>
    <source>
        <strain evidence="4 5">DSM 14734</strain>
    </source>
</reference>
<dbReference type="InterPro" id="IPR054828">
    <property type="entry name" value="Vit_B12_bind_prot"/>
</dbReference>
<evidence type="ECO:0000313" key="5">
    <source>
        <dbReference type="Proteomes" id="UP000440224"/>
    </source>
</evidence>
<dbReference type="CDD" id="cd01143">
    <property type="entry name" value="YvrC"/>
    <property type="match status" value="1"/>
</dbReference>
<protein>
    <submittedName>
        <fullName evidence="4">ABC transporter substrate-binding protein</fullName>
    </submittedName>
</protein>